<evidence type="ECO:0000256" key="2">
    <source>
        <dbReference type="ARBA" id="ARBA00022448"/>
    </source>
</evidence>
<keyword evidence="4 6" id="KW-1133">Transmembrane helix</keyword>
<dbReference type="InterPro" id="IPR058533">
    <property type="entry name" value="Cation_efflux_TM"/>
</dbReference>
<evidence type="ECO:0000256" key="5">
    <source>
        <dbReference type="ARBA" id="ARBA00023136"/>
    </source>
</evidence>
<dbReference type="GO" id="GO:0006829">
    <property type="term" value="P:zinc ion transport"/>
    <property type="evidence" value="ECO:0007669"/>
    <property type="project" value="InterPro"/>
</dbReference>
<evidence type="ECO:0000256" key="4">
    <source>
        <dbReference type="ARBA" id="ARBA00022989"/>
    </source>
</evidence>
<dbReference type="RefSeq" id="WP_245129783.1">
    <property type="nucleotide sequence ID" value="NZ_JALJEJ010000004.1"/>
</dbReference>
<dbReference type="GO" id="GO:0016020">
    <property type="term" value="C:membrane"/>
    <property type="evidence" value="ECO:0007669"/>
    <property type="project" value="UniProtKB-SubCell"/>
</dbReference>
<dbReference type="InterPro" id="IPR040177">
    <property type="entry name" value="SLC30A9"/>
</dbReference>
<dbReference type="PANTHER" id="PTHR13414:SF9">
    <property type="entry name" value="PROTON-COUPLED ZINC ANTIPORTER SLC30A9, MITOCHONDRIAL"/>
    <property type="match status" value="1"/>
</dbReference>
<feature type="transmembrane region" description="Helical" evidence="6">
    <location>
        <begin position="190"/>
        <end position="208"/>
    </location>
</feature>
<feature type="transmembrane region" description="Helical" evidence="6">
    <location>
        <begin position="164"/>
        <end position="184"/>
    </location>
</feature>
<dbReference type="EMBL" id="JALJEJ010000004">
    <property type="protein sequence ID" value="MCJ8209947.1"/>
    <property type="molecule type" value="Genomic_DNA"/>
</dbReference>
<feature type="domain" description="Cation efflux protein transmembrane" evidence="7">
    <location>
        <begin position="10"/>
        <end position="216"/>
    </location>
</feature>
<evidence type="ECO:0000256" key="6">
    <source>
        <dbReference type="SAM" id="Phobius"/>
    </source>
</evidence>
<feature type="transmembrane region" description="Helical" evidence="6">
    <location>
        <begin position="111"/>
        <end position="131"/>
    </location>
</feature>
<protein>
    <submittedName>
        <fullName evidence="8">Cation diffusion facilitator family transporter</fullName>
    </submittedName>
</protein>
<reference evidence="8" key="1">
    <citation type="submission" date="2022-04" db="EMBL/GenBank/DDBJ databases">
        <title>Mucilaginibacter sp. RS28 isolated from freshwater.</title>
        <authorList>
            <person name="Ko S.-R."/>
        </authorList>
    </citation>
    <scope>NUCLEOTIDE SEQUENCE</scope>
    <source>
        <strain evidence="8">RS28</strain>
    </source>
</reference>
<sequence>MSASKTPIYTALGANLAIAITKLVAAAFTGSSAMVSEGIHSLVDTSNEVLLLLGISRSQKPADEKRPFGYGRELYFWAFVVSLLFFAMGGGFSIYEGIEHLRNPEEVKNPIWNYAVLGFAFVFDGISFITAMKEFKRQRGKTPFWQAVRQSKDPSTFVVLFEDAADVIGIAIAFFGILLGQILHNPYIDGIASIMIGILLTLVAILLVRESRSLLMGETPSAEELQQVIAITEAHNAVNKVTSQKSTYLAPEEVIMILKVNFKITTSINELDEAIVSIRNDIQTKYPHYKQLFIEPCAG</sequence>
<evidence type="ECO:0000256" key="1">
    <source>
        <dbReference type="ARBA" id="ARBA00004141"/>
    </source>
</evidence>
<dbReference type="SUPFAM" id="SSF161111">
    <property type="entry name" value="Cation efflux protein transmembrane domain-like"/>
    <property type="match status" value="1"/>
</dbReference>
<evidence type="ECO:0000313" key="9">
    <source>
        <dbReference type="Proteomes" id="UP001139450"/>
    </source>
</evidence>
<dbReference type="AlphaFoldDB" id="A0A9X1X2C8"/>
<evidence type="ECO:0000256" key="3">
    <source>
        <dbReference type="ARBA" id="ARBA00022692"/>
    </source>
</evidence>
<dbReference type="Gene3D" id="1.20.1510.10">
    <property type="entry name" value="Cation efflux protein transmembrane domain"/>
    <property type="match status" value="1"/>
</dbReference>
<dbReference type="Pfam" id="PF01545">
    <property type="entry name" value="Cation_efflux"/>
    <property type="match status" value="1"/>
</dbReference>
<keyword evidence="3 6" id="KW-0812">Transmembrane</keyword>
<name>A0A9X1X2C8_9SPHI</name>
<keyword evidence="5 6" id="KW-0472">Membrane</keyword>
<dbReference type="PANTHER" id="PTHR13414">
    <property type="entry name" value="HUEL-CATION TRANSPORTER"/>
    <property type="match status" value="1"/>
</dbReference>
<organism evidence="8 9">
    <name type="scientific">Mucilaginibacter straminoryzae</name>
    <dbReference type="NCBI Taxonomy" id="2932774"/>
    <lineage>
        <taxon>Bacteria</taxon>
        <taxon>Pseudomonadati</taxon>
        <taxon>Bacteroidota</taxon>
        <taxon>Sphingobacteriia</taxon>
        <taxon>Sphingobacteriales</taxon>
        <taxon>Sphingobacteriaceae</taxon>
        <taxon>Mucilaginibacter</taxon>
    </lineage>
</organism>
<evidence type="ECO:0000259" key="7">
    <source>
        <dbReference type="Pfam" id="PF01545"/>
    </source>
</evidence>
<comment type="subcellular location">
    <subcellularLocation>
        <location evidence="1">Membrane</location>
        <topology evidence="1">Multi-pass membrane protein</topology>
    </subcellularLocation>
</comment>
<keyword evidence="2" id="KW-0813">Transport</keyword>
<comment type="caution">
    <text evidence="8">The sequence shown here is derived from an EMBL/GenBank/DDBJ whole genome shotgun (WGS) entry which is preliminary data.</text>
</comment>
<accession>A0A9X1X2C8</accession>
<dbReference type="NCBIfam" id="TIGR01297">
    <property type="entry name" value="CDF"/>
    <property type="match status" value="1"/>
</dbReference>
<dbReference type="GO" id="GO:0008324">
    <property type="term" value="F:monoatomic cation transmembrane transporter activity"/>
    <property type="evidence" value="ECO:0007669"/>
    <property type="project" value="InterPro"/>
</dbReference>
<proteinExistence type="predicted"/>
<feature type="transmembrane region" description="Helical" evidence="6">
    <location>
        <begin position="74"/>
        <end position="95"/>
    </location>
</feature>
<evidence type="ECO:0000313" key="8">
    <source>
        <dbReference type="EMBL" id="MCJ8209947.1"/>
    </source>
</evidence>
<dbReference type="InterPro" id="IPR027469">
    <property type="entry name" value="Cation_efflux_TMD_sf"/>
</dbReference>
<gene>
    <name evidence="8" type="ORF">MUY27_09525</name>
</gene>
<dbReference type="InterPro" id="IPR002524">
    <property type="entry name" value="Cation_efflux"/>
</dbReference>
<dbReference type="Proteomes" id="UP001139450">
    <property type="component" value="Unassembled WGS sequence"/>
</dbReference>
<keyword evidence="9" id="KW-1185">Reference proteome</keyword>